<comment type="caution">
    <text evidence="9">The sequence shown here is derived from an EMBL/GenBank/DDBJ whole genome shotgun (WGS) entry which is preliminary data.</text>
</comment>
<keyword evidence="4 6" id="KW-0804">Transcription</keyword>
<proteinExistence type="predicted"/>
<dbReference type="GO" id="GO:0045892">
    <property type="term" value="P:negative regulation of DNA-templated transcription"/>
    <property type="evidence" value="ECO:0007669"/>
    <property type="project" value="UniProtKB-UniRule"/>
</dbReference>
<dbReference type="PROSITE" id="PS51754">
    <property type="entry name" value="OVATE"/>
    <property type="match status" value="1"/>
</dbReference>
<dbReference type="STRING" id="74649.A0A2P6QWT0"/>
<dbReference type="OMA" id="MDFRQSM"/>
<dbReference type="OrthoDB" id="690912at2759"/>
<dbReference type="PANTHER" id="PTHR33057">
    <property type="entry name" value="TRANSCRIPTION REPRESSOR OFP7-RELATED"/>
    <property type="match status" value="1"/>
</dbReference>
<name>A0A2P6QWT0_ROSCH</name>
<evidence type="ECO:0000256" key="3">
    <source>
        <dbReference type="ARBA" id="ARBA00023015"/>
    </source>
</evidence>
<evidence type="ECO:0000256" key="7">
    <source>
        <dbReference type="SAM" id="MobiDB-lite"/>
    </source>
</evidence>
<evidence type="ECO:0000256" key="4">
    <source>
        <dbReference type="ARBA" id="ARBA00023163"/>
    </source>
</evidence>
<dbReference type="Proteomes" id="UP000238479">
    <property type="component" value="Chromosome 4"/>
</dbReference>
<keyword evidence="10" id="KW-1185">Reference proteome</keyword>
<protein>
    <recommendedName>
        <fullName evidence="6">Transcription repressor</fullName>
    </recommendedName>
    <alternativeName>
        <fullName evidence="6">Ovate family protein</fullName>
    </alternativeName>
</protein>
<organism evidence="9 10">
    <name type="scientific">Rosa chinensis</name>
    <name type="common">China rose</name>
    <dbReference type="NCBI Taxonomy" id="74649"/>
    <lineage>
        <taxon>Eukaryota</taxon>
        <taxon>Viridiplantae</taxon>
        <taxon>Streptophyta</taxon>
        <taxon>Embryophyta</taxon>
        <taxon>Tracheophyta</taxon>
        <taxon>Spermatophyta</taxon>
        <taxon>Magnoliopsida</taxon>
        <taxon>eudicotyledons</taxon>
        <taxon>Gunneridae</taxon>
        <taxon>Pentapetalae</taxon>
        <taxon>rosids</taxon>
        <taxon>fabids</taxon>
        <taxon>Rosales</taxon>
        <taxon>Rosaceae</taxon>
        <taxon>Rosoideae</taxon>
        <taxon>Rosoideae incertae sedis</taxon>
        <taxon>Rosa</taxon>
    </lineage>
</organism>
<dbReference type="EMBL" id="PDCK01000042">
    <property type="protein sequence ID" value="PRQ38630.1"/>
    <property type="molecule type" value="Genomic_DNA"/>
</dbReference>
<accession>A0A2P6QWT0</accession>
<dbReference type="Gramene" id="PRQ38630">
    <property type="protein sequence ID" value="PRQ38630"/>
    <property type="gene ID" value="RchiOBHm_Chr4g0416131"/>
</dbReference>
<dbReference type="InterPro" id="IPR006458">
    <property type="entry name" value="Ovate_C"/>
</dbReference>
<reference evidence="9 10" key="1">
    <citation type="journal article" date="2018" name="Nat. Genet.">
        <title>The Rosa genome provides new insights in the design of modern roses.</title>
        <authorList>
            <person name="Bendahmane M."/>
        </authorList>
    </citation>
    <scope>NUCLEOTIDE SEQUENCE [LARGE SCALE GENOMIC DNA]</scope>
    <source>
        <strain evidence="10">cv. Old Blush</strain>
    </source>
</reference>
<keyword evidence="5 6" id="KW-0539">Nucleus</keyword>
<dbReference type="AlphaFoldDB" id="A0A2P6QWT0"/>
<feature type="region of interest" description="Disordered" evidence="7">
    <location>
        <begin position="215"/>
        <end position="239"/>
    </location>
</feature>
<dbReference type="NCBIfam" id="TIGR01568">
    <property type="entry name" value="A_thal_3678"/>
    <property type="match status" value="1"/>
</dbReference>
<keyword evidence="3 6" id="KW-0805">Transcription regulation</keyword>
<evidence type="ECO:0000313" key="9">
    <source>
        <dbReference type="EMBL" id="PRQ38630.1"/>
    </source>
</evidence>
<comment type="function">
    <text evidence="6">Transcriptional repressor that regulates multiple aspects of plant growth and development.</text>
</comment>
<dbReference type="PANTHER" id="PTHR33057:SF21">
    <property type="entry name" value="TRANSCRIPTION REPRESSOR"/>
    <property type="match status" value="1"/>
</dbReference>
<keyword evidence="2 6" id="KW-0678">Repressor</keyword>
<comment type="subcellular location">
    <subcellularLocation>
        <location evidence="1 6">Nucleus</location>
    </subcellularLocation>
</comment>
<evidence type="ECO:0000259" key="8">
    <source>
        <dbReference type="PROSITE" id="PS51754"/>
    </source>
</evidence>
<dbReference type="GO" id="GO:0005634">
    <property type="term" value="C:nucleus"/>
    <property type="evidence" value="ECO:0007669"/>
    <property type="project" value="UniProtKB-SubCell"/>
</dbReference>
<evidence type="ECO:0000256" key="1">
    <source>
        <dbReference type="ARBA" id="ARBA00004123"/>
    </source>
</evidence>
<gene>
    <name evidence="9" type="ORF">RchiOBHm_Chr4g0416131</name>
</gene>
<sequence>MSKLPWKKNLHLWLPNFKCLPLITQTPPQASDQDHLHPHPQLMIINNFNTLYHDSNSSDQSTSKSLTASDDFFYSSSSDSEAAPDSPPDFATVFASQRFFFSSPGRSNSIVESPDTKPNNNDSFVTRGVTVAKYSSNPHLDFRNSMEEMLEARDRDHIDNKNRDHNVVDVLKSDLDYLHELLLCYLKLNAEDAHKDIISAFTDLVICILSANPAASTSTSADDDHRLEEEEEIQRQRTS</sequence>
<evidence type="ECO:0000313" key="10">
    <source>
        <dbReference type="Proteomes" id="UP000238479"/>
    </source>
</evidence>
<dbReference type="Pfam" id="PF04844">
    <property type="entry name" value="Ovate"/>
    <property type="match status" value="1"/>
</dbReference>
<evidence type="ECO:0000256" key="6">
    <source>
        <dbReference type="RuleBase" id="RU367028"/>
    </source>
</evidence>
<dbReference type="InterPro" id="IPR038933">
    <property type="entry name" value="Ovate"/>
</dbReference>
<evidence type="ECO:0000256" key="5">
    <source>
        <dbReference type="ARBA" id="ARBA00023242"/>
    </source>
</evidence>
<evidence type="ECO:0000256" key="2">
    <source>
        <dbReference type="ARBA" id="ARBA00022491"/>
    </source>
</evidence>
<feature type="domain" description="OVATE" evidence="8">
    <location>
        <begin position="131"/>
        <end position="207"/>
    </location>
</feature>